<sequence length="266" mass="30862">MIQVEDEKMIFLDANAFYSYYGRSKLGMTSEPVDEERLKKYLEQQREKSLPTSVYIEIMTHFRNNPKVLQNLLEFRYAKGLPLFNNIPDYVVSEDEITSVAYMDQAALKNYADRLLKSKIQIESKFTLLFFEITKDLYAHYKLEMTDGLSQKNKDAILGYIGRVAYKEYQNLLEERIKVELQSGYDENKEKKVLKDFYIQELNEACVLTNIIIQGCVACKQDKEDIISIVQQTYQKSIESGLDGNTGTMPCIVDTLATDQHFLGKR</sequence>
<reference evidence="1 2" key="1">
    <citation type="submission" date="2010-03" db="EMBL/GenBank/DDBJ databases">
        <title>The genome sequence of Roseburia intestinalis XB6B4.</title>
        <authorList>
            <consortium name="metaHIT consortium -- http://www.metahit.eu/"/>
            <person name="Pajon A."/>
            <person name="Turner K."/>
            <person name="Parkhill J."/>
            <person name="Bernalier A."/>
        </authorList>
    </citation>
    <scope>NUCLEOTIDE SEQUENCE [LARGE SCALE GENOMIC DNA]</scope>
    <source>
        <strain evidence="1 2">XB6B4</strain>
    </source>
</reference>
<accession>D4L052</accession>
<evidence type="ECO:0008006" key="3">
    <source>
        <dbReference type="Google" id="ProtNLM"/>
    </source>
</evidence>
<protein>
    <recommendedName>
        <fullName evidence="3">PIN domain-containing protein</fullName>
    </recommendedName>
</protein>
<evidence type="ECO:0000313" key="1">
    <source>
        <dbReference type="EMBL" id="CBL12992.1"/>
    </source>
</evidence>
<dbReference type="PATRIC" id="fig|718255.3.peg.3678"/>
<dbReference type="Proteomes" id="UP000008953">
    <property type="component" value="Chromosome"/>
</dbReference>
<dbReference type="EMBL" id="FP929050">
    <property type="protein sequence ID" value="CBL12992.1"/>
    <property type="molecule type" value="Genomic_DNA"/>
</dbReference>
<dbReference type="AlphaFoldDB" id="D4L052"/>
<name>D4L052_9FIRM</name>
<proteinExistence type="predicted"/>
<evidence type="ECO:0000313" key="2">
    <source>
        <dbReference type="Proteomes" id="UP000008953"/>
    </source>
</evidence>
<gene>
    <name evidence="1" type="ORF">RO1_25300</name>
</gene>
<organism evidence="1 2">
    <name type="scientific">Roseburia intestinalis XB6B4</name>
    <dbReference type="NCBI Taxonomy" id="718255"/>
    <lineage>
        <taxon>Bacteria</taxon>
        <taxon>Bacillati</taxon>
        <taxon>Bacillota</taxon>
        <taxon>Clostridia</taxon>
        <taxon>Lachnospirales</taxon>
        <taxon>Lachnospiraceae</taxon>
        <taxon>Roseburia</taxon>
    </lineage>
</organism>
<dbReference type="KEGG" id="rix:RO1_25300"/>
<dbReference type="HOGENOM" id="CLU_066188_0_0_9"/>
<reference evidence="1 2" key="2">
    <citation type="submission" date="2010-03" db="EMBL/GenBank/DDBJ databases">
        <authorList>
            <person name="Pajon A."/>
        </authorList>
    </citation>
    <scope>NUCLEOTIDE SEQUENCE [LARGE SCALE GENOMIC DNA]</scope>
    <source>
        <strain evidence="1 2">XB6B4</strain>
    </source>
</reference>